<dbReference type="RefSeq" id="WP_169923762.1">
    <property type="nucleotide sequence ID" value="NZ_PDJC01000001.1"/>
</dbReference>
<feature type="transmembrane region" description="Helical" evidence="1">
    <location>
        <begin position="121"/>
        <end position="139"/>
    </location>
</feature>
<name>A0A2A9CSZ3_9ACTN</name>
<dbReference type="EMBL" id="PDJC01000001">
    <property type="protein sequence ID" value="PFG16760.1"/>
    <property type="molecule type" value="Genomic_DNA"/>
</dbReference>
<dbReference type="AlphaFoldDB" id="A0A2A9CSZ3"/>
<keyword evidence="1" id="KW-0812">Transmembrane</keyword>
<feature type="transmembrane region" description="Helical" evidence="1">
    <location>
        <begin position="169"/>
        <end position="188"/>
    </location>
</feature>
<organism evidence="2 3">
    <name type="scientific">Propionicimonas paludicola</name>
    <dbReference type="NCBI Taxonomy" id="185243"/>
    <lineage>
        <taxon>Bacteria</taxon>
        <taxon>Bacillati</taxon>
        <taxon>Actinomycetota</taxon>
        <taxon>Actinomycetes</taxon>
        <taxon>Propionibacteriales</taxon>
        <taxon>Nocardioidaceae</taxon>
        <taxon>Propionicimonas</taxon>
    </lineage>
</organism>
<feature type="transmembrane region" description="Helical" evidence="1">
    <location>
        <begin position="276"/>
        <end position="295"/>
    </location>
</feature>
<dbReference type="Proteomes" id="UP000226079">
    <property type="component" value="Unassembled WGS sequence"/>
</dbReference>
<feature type="transmembrane region" description="Helical" evidence="1">
    <location>
        <begin position="220"/>
        <end position="238"/>
    </location>
</feature>
<evidence type="ECO:0000313" key="3">
    <source>
        <dbReference type="Proteomes" id="UP000226079"/>
    </source>
</evidence>
<feature type="transmembrane region" description="Helical" evidence="1">
    <location>
        <begin position="145"/>
        <end position="162"/>
    </location>
</feature>
<gene>
    <name evidence="2" type="ORF">ATK74_1313</name>
</gene>
<feature type="transmembrane region" description="Helical" evidence="1">
    <location>
        <begin position="331"/>
        <end position="350"/>
    </location>
</feature>
<evidence type="ECO:0008006" key="4">
    <source>
        <dbReference type="Google" id="ProtNLM"/>
    </source>
</evidence>
<feature type="transmembrane region" description="Helical" evidence="1">
    <location>
        <begin position="307"/>
        <end position="325"/>
    </location>
</feature>
<feature type="transmembrane region" description="Helical" evidence="1">
    <location>
        <begin position="373"/>
        <end position="394"/>
    </location>
</feature>
<feature type="transmembrane region" description="Helical" evidence="1">
    <location>
        <begin position="194"/>
        <end position="213"/>
    </location>
</feature>
<keyword evidence="3" id="KW-1185">Reference proteome</keyword>
<evidence type="ECO:0000256" key="1">
    <source>
        <dbReference type="SAM" id="Phobius"/>
    </source>
</evidence>
<feature type="transmembrane region" description="Helical" evidence="1">
    <location>
        <begin position="85"/>
        <end position="109"/>
    </location>
</feature>
<keyword evidence="1" id="KW-0472">Membrane</keyword>
<proteinExistence type="predicted"/>
<protein>
    <recommendedName>
        <fullName evidence="4">4-amino-4-deoxy-L-arabinose transferase-like glycosyltransferase</fullName>
    </recommendedName>
</protein>
<keyword evidence="1" id="KW-1133">Transmembrane helix</keyword>
<comment type="caution">
    <text evidence="2">The sequence shown here is derived from an EMBL/GenBank/DDBJ whole genome shotgun (WGS) entry which is preliminary data.</text>
</comment>
<accession>A0A2A9CSZ3</accession>
<reference evidence="2 3" key="1">
    <citation type="submission" date="2017-10" db="EMBL/GenBank/DDBJ databases">
        <title>Sequencing the genomes of 1000 actinobacteria strains.</title>
        <authorList>
            <person name="Klenk H.-P."/>
        </authorList>
    </citation>
    <scope>NUCLEOTIDE SEQUENCE [LARGE SCALE GENOMIC DNA]</scope>
    <source>
        <strain evidence="2 3">DSM 15597</strain>
    </source>
</reference>
<evidence type="ECO:0000313" key="2">
    <source>
        <dbReference type="EMBL" id="PFG16760.1"/>
    </source>
</evidence>
<sequence>MRRVRQALQGIATPRWDRLLVTLWLVGFAIARSARFKERDPYWQVRAGLENLSGQPLARPDSWSWAPVGGDWYQNSPLWDTLLGAGYSVAGFWGLFAVTLATMVGYFLLAERLALRLGGRPLPTLAGLLAVFSATLAMLSPRATLAVQLLILLGVWAALAWADGPAGRLAWPVNLAAILALALGLSTLGNWVHLSFLLIGPGMGVVWLVVWFFAPLRRSVKAALSVAGLVGWGLGPLLSPYGLAAGLERTAAVQRACQGVILEWSTPFTQGMPAELVAMAVIAAVAAVTVVGWLLRRWLRGPRDLAFGGLLALAVIGVPSSLLGLSAVRFLGIGLLTLAPVLAVGVTALVDRVRVRWAHAAASRWWEYTTGRLWRIVLWLTAVVLTPAALLLGANHSLPAEASLVAQLPSGCRLYSDAGLAGPVILLRPDVKVWIDGRADYYGRERTLLQHAYLEGTAPELVPTGTTCVVLDTSLGEIPLVKALDGSSLWRAAGQDGPYRLWLPSGA</sequence>